<name>A0A0D9QT14_PLAFR</name>
<evidence type="ECO:0000256" key="1">
    <source>
        <dbReference type="SAM" id="MobiDB-lite"/>
    </source>
</evidence>
<dbReference type="GeneID" id="24265576"/>
<feature type="region of interest" description="Disordered" evidence="1">
    <location>
        <begin position="746"/>
        <end position="819"/>
    </location>
</feature>
<feature type="compositionally biased region" description="Polar residues" evidence="1">
    <location>
        <begin position="775"/>
        <end position="788"/>
    </location>
</feature>
<keyword evidence="2" id="KW-0812">Transmembrane</keyword>
<dbReference type="EMBL" id="KQ001646">
    <property type="protein sequence ID" value="KJP90093.1"/>
    <property type="molecule type" value="Genomic_DNA"/>
</dbReference>
<feature type="region of interest" description="Disordered" evidence="1">
    <location>
        <begin position="409"/>
        <end position="438"/>
    </location>
</feature>
<feature type="compositionally biased region" description="Basic and acidic residues" evidence="1">
    <location>
        <begin position="608"/>
        <end position="648"/>
    </location>
</feature>
<feature type="transmembrane region" description="Helical" evidence="2">
    <location>
        <begin position="923"/>
        <end position="944"/>
    </location>
</feature>
<dbReference type="VEuPathDB" id="PlasmoDB:AK88_00262"/>
<feature type="region of interest" description="Disordered" evidence="1">
    <location>
        <begin position="582"/>
        <end position="665"/>
    </location>
</feature>
<dbReference type="OrthoDB" id="384723at2759"/>
<sequence length="1263" mass="144386">MKAAPEIDLLPPKGGIEQGKHPHGLKKKNSKIISYLKNESQINVLLSKIKEKNGVNFFKNNQSEKFSLNEDKKKEVTLYNHLSNLSYTQPSEKSLNEKKGHIYMHRKYTSERDNAPMSSPPGKKKRTEKSTLLHRLVTLTSDQATQKAHVHVNSHVGEVKHNDIRSEGKKIITNEYKSSKMKAKKYSTLKYNIFVKGLKNIDNATEGRNNSFPKEEPTIINNNINNKKNQYAERNEKFNCDDLLQIYEHRYLLHIFKNSKNVPHKEIKMISNADYVQGAKTRNSGEHQLSNGTKDNNLDKSEAGINGHHSMYHIRNLNDGKYGKDTVLKRNLNEEITTSGDGTYSRYSSCHANGVKNANVQSNNADDPLHELGSALAKDDNATALNGQCNHFASRHIKDPLRCINLRTEKIPNGGQSDSGEMGNSWGNNTEKENKNNTNYSNVQKNVYKDASQLELLQNGIHKKIERLSSENCTRGELLVAPLTRNKPEQSGNSWEEKDNPTCILPNIMQTEKEEGEKITYDPNAMENLIKNILIKEFKNQDYYRIIKMEQEAKNIFPEYEHRQSHKAKIYKLGSNNRFGTPTGESHLFASCPPSFNPNTSSSHKQKKIDSQNKPETEVIEEKPPTNDNHVEHENKQEEEVLKEEDNKIPLSGSKKNNENEEKTGNNKCAILKNVDMNRADKQIKLVKGDANNGYVSNEEKRKIRDASKDTTNVSAPKLVIHKIDSKNSKEYISIKIENKPSAVKKCKLEKSSKIGKQNSEKKKVHNGKRGLQQCLPSEGTQNSTVKQSTDDPWGGVKSSSSTEGESKCAQNCAPTPPPNCSPNCPPNEPNSALNWTTWRTRLFPLFRIENNRIYADKNSRAYTTLTDHINDSICKIFRTQKRLLIFHIVLYSVNLLIFYALLQSDFLLDQERGINTKATMCILYILIAELYILFLNNAFYFFFKNQIKNAIFSLDRVNLIHIMSKLFPQYSSFFKEKFSVHEKNGNSFCKELEGHQKGGHNEKALTAEEQFTNSYNNWSIKKKTSVRFADSEILDKLKNGHHNVTKAEYNHERYVHHSGGGSTSKNAPTMNGNNLVLLPNMRGALTHSFFNPSNAPPYGTDSKQTQPHNSLIVQGNYPCSFEQDGQNDKVQYTASGEAHRIKSTESENITTVTHFILNEQRKNILNRFFFFKLRQYFNLFIILFASLLIHITIFVEIKDPFHFHVKTNLFFFIFVSFIILLQVLICIMAEIEEIFIQKMKTLLNKRVTFLDYQLAMYLGLQH</sequence>
<proteinExistence type="predicted"/>
<feature type="transmembrane region" description="Helical" evidence="2">
    <location>
        <begin position="1177"/>
        <end position="1198"/>
    </location>
</feature>
<evidence type="ECO:0000313" key="3">
    <source>
        <dbReference type="EMBL" id="KJP90093.1"/>
    </source>
</evidence>
<feature type="transmembrane region" description="Helical" evidence="2">
    <location>
        <begin position="1210"/>
        <end position="1232"/>
    </location>
</feature>
<accession>A0A0D9QT14</accession>
<dbReference type="OMA" id="AMHASIP"/>
<gene>
    <name evidence="3" type="ORF">AK88_00262</name>
</gene>
<feature type="region of interest" description="Disordered" evidence="1">
    <location>
        <begin position="1"/>
        <end position="25"/>
    </location>
</feature>
<keyword evidence="2" id="KW-1133">Transmembrane helix</keyword>
<dbReference type="RefSeq" id="XP_012333336.1">
    <property type="nucleotide sequence ID" value="XM_012477913.1"/>
</dbReference>
<organism evidence="3 4">
    <name type="scientific">Plasmodium fragile</name>
    <dbReference type="NCBI Taxonomy" id="5857"/>
    <lineage>
        <taxon>Eukaryota</taxon>
        <taxon>Sar</taxon>
        <taxon>Alveolata</taxon>
        <taxon>Apicomplexa</taxon>
        <taxon>Aconoidasida</taxon>
        <taxon>Haemosporida</taxon>
        <taxon>Plasmodiidae</taxon>
        <taxon>Plasmodium</taxon>
        <taxon>Plasmodium (Plasmodium)</taxon>
    </lineage>
</organism>
<dbReference type="Proteomes" id="UP000054561">
    <property type="component" value="Unassembled WGS sequence"/>
</dbReference>
<reference evidence="3 4" key="1">
    <citation type="submission" date="2014-03" db="EMBL/GenBank/DDBJ databases">
        <title>The Genome Sequence of Plasmodium fragile nilgiri.</title>
        <authorList>
            <consortium name="The Broad Institute Genomics Platform"/>
            <consortium name="The Broad Institute Genome Sequencing Center for Infectious Disease"/>
            <person name="Neafsey D."/>
            <person name="Duraisingh M."/>
            <person name="Young S.K."/>
            <person name="Zeng Q."/>
            <person name="Gargeya S."/>
            <person name="Abouelleil A."/>
            <person name="Alvarado L."/>
            <person name="Chapman S.B."/>
            <person name="Gainer-Dewar J."/>
            <person name="Goldberg J."/>
            <person name="Griggs A."/>
            <person name="Gujja S."/>
            <person name="Hansen M."/>
            <person name="Howarth C."/>
            <person name="Imamovic A."/>
            <person name="Larimer J."/>
            <person name="Pearson M."/>
            <person name="Poon T.W."/>
            <person name="Priest M."/>
            <person name="Roberts A."/>
            <person name="Saif S."/>
            <person name="Shea T."/>
            <person name="Sykes S."/>
            <person name="Wortman J."/>
            <person name="Nusbaum C."/>
            <person name="Birren B."/>
        </authorList>
    </citation>
    <scope>NUCLEOTIDE SEQUENCE [LARGE SCALE GENOMIC DNA]</scope>
    <source>
        <strain evidence="4">nilgiri</strain>
    </source>
</reference>
<feature type="compositionally biased region" description="Basic and acidic residues" evidence="1">
    <location>
        <begin position="656"/>
        <end position="665"/>
    </location>
</feature>
<protein>
    <submittedName>
        <fullName evidence="3">Uncharacterized protein</fullName>
    </submittedName>
</protein>
<keyword evidence="2" id="KW-0472">Membrane</keyword>
<keyword evidence="4" id="KW-1185">Reference proteome</keyword>
<feature type="transmembrane region" description="Helical" evidence="2">
    <location>
        <begin position="884"/>
        <end position="903"/>
    </location>
</feature>
<feature type="compositionally biased region" description="Polar residues" evidence="1">
    <location>
        <begin position="281"/>
        <end position="295"/>
    </location>
</feature>
<feature type="region of interest" description="Disordered" evidence="1">
    <location>
        <begin position="281"/>
        <end position="302"/>
    </location>
</feature>
<dbReference type="AlphaFoldDB" id="A0A0D9QT14"/>
<evidence type="ECO:0000256" key="2">
    <source>
        <dbReference type="SAM" id="Phobius"/>
    </source>
</evidence>
<evidence type="ECO:0000313" key="4">
    <source>
        <dbReference type="Proteomes" id="UP000054561"/>
    </source>
</evidence>